<keyword evidence="3" id="KW-1185">Reference proteome</keyword>
<feature type="signal peptide" evidence="1">
    <location>
        <begin position="1"/>
        <end position="26"/>
    </location>
</feature>
<proteinExistence type="predicted"/>
<accession>A0A1E3VW24</accession>
<dbReference type="OrthoDB" id="8451429at2"/>
<evidence type="ECO:0008006" key="4">
    <source>
        <dbReference type="Google" id="ProtNLM"/>
    </source>
</evidence>
<reference evidence="2 3" key="1">
    <citation type="journal article" date="2016" name="Environ. Microbiol.">
        <title>New Methyloceanibacter diversity from North Sea sediments includes methanotroph containing solely the soluble methane monooxygenase.</title>
        <authorList>
            <person name="Vekeman B."/>
            <person name="Kerckhof F.M."/>
            <person name="Cremers G."/>
            <person name="de Vos P."/>
            <person name="Vandamme P."/>
            <person name="Boon N."/>
            <person name="Op den Camp H.J."/>
            <person name="Heylen K."/>
        </authorList>
    </citation>
    <scope>NUCLEOTIDE SEQUENCE [LARGE SCALE GENOMIC DNA]</scope>
    <source>
        <strain evidence="2 3">R-67175</strain>
    </source>
</reference>
<dbReference type="AlphaFoldDB" id="A0A1E3VW24"/>
<dbReference type="RefSeq" id="WP_069441824.1">
    <property type="nucleotide sequence ID" value="NZ_LPWF01000025.1"/>
</dbReference>
<comment type="caution">
    <text evidence="2">The sequence shown here is derived from an EMBL/GenBank/DDBJ whole genome shotgun (WGS) entry which is preliminary data.</text>
</comment>
<dbReference type="STRING" id="1774969.AUC69_11660"/>
<organism evidence="2 3">
    <name type="scientific">Methyloceanibacter superfactus</name>
    <dbReference type="NCBI Taxonomy" id="1774969"/>
    <lineage>
        <taxon>Bacteria</taxon>
        <taxon>Pseudomonadati</taxon>
        <taxon>Pseudomonadota</taxon>
        <taxon>Alphaproteobacteria</taxon>
        <taxon>Hyphomicrobiales</taxon>
        <taxon>Hyphomicrobiaceae</taxon>
        <taxon>Methyloceanibacter</taxon>
    </lineage>
</organism>
<evidence type="ECO:0000256" key="1">
    <source>
        <dbReference type="SAM" id="SignalP"/>
    </source>
</evidence>
<evidence type="ECO:0000313" key="2">
    <source>
        <dbReference type="EMBL" id="ODR97737.1"/>
    </source>
</evidence>
<sequence>MPPLKAFGLFVSALVAASLALSGARAGGSLTLADIMQEFRANGTFIAEVKAELKSKTLKADKVSCFGSRFGNHFVHLVGARSVPYECQVGKRTLSIDGEVVFYDKKGRALDFFGEGTPENAVRFETKDLNWTWDKPDDIP</sequence>
<dbReference type="Proteomes" id="UP000094472">
    <property type="component" value="Unassembled WGS sequence"/>
</dbReference>
<keyword evidence="1" id="KW-0732">Signal</keyword>
<gene>
    <name evidence="2" type="ORF">AUC69_11660</name>
</gene>
<feature type="chain" id="PRO_5009138641" description="DUF995 domain-containing protein" evidence="1">
    <location>
        <begin position="27"/>
        <end position="140"/>
    </location>
</feature>
<dbReference type="EMBL" id="LPWF01000025">
    <property type="protein sequence ID" value="ODR97737.1"/>
    <property type="molecule type" value="Genomic_DNA"/>
</dbReference>
<evidence type="ECO:0000313" key="3">
    <source>
        <dbReference type="Proteomes" id="UP000094472"/>
    </source>
</evidence>
<name>A0A1E3VW24_9HYPH</name>
<protein>
    <recommendedName>
        <fullName evidence="4">DUF995 domain-containing protein</fullName>
    </recommendedName>
</protein>